<comment type="caution">
    <text evidence="2">The sequence shown here is derived from an EMBL/GenBank/DDBJ whole genome shotgun (WGS) entry which is preliminary data.</text>
</comment>
<reference evidence="2 3" key="1">
    <citation type="submission" date="2016-07" db="EMBL/GenBank/DDBJ databases">
        <title>Pervasive Adenine N6-methylation of Active Genes in Fungi.</title>
        <authorList>
            <consortium name="DOE Joint Genome Institute"/>
            <person name="Mondo S.J."/>
            <person name="Dannebaum R.O."/>
            <person name="Kuo R.C."/>
            <person name="Labutti K."/>
            <person name="Haridas S."/>
            <person name="Kuo A."/>
            <person name="Salamov A."/>
            <person name="Ahrendt S.R."/>
            <person name="Lipzen A."/>
            <person name="Sullivan W."/>
            <person name="Andreopoulos W.B."/>
            <person name="Clum A."/>
            <person name="Lindquist E."/>
            <person name="Daum C."/>
            <person name="Ramamoorthy G.K."/>
            <person name="Gryganskyi A."/>
            <person name="Culley D."/>
            <person name="Magnuson J.K."/>
            <person name="James T.Y."/>
            <person name="O'Malley M.A."/>
            <person name="Stajich J.E."/>
            <person name="Spatafora J.W."/>
            <person name="Visel A."/>
            <person name="Grigoriev I.V."/>
        </authorList>
    </citation>
    <scope>NUCLEOTIDE SEQUENCE [LARGE SCALE GENOMIC DNA]</scope>
    <source>
        <strain evidence="2 3">CBS 115471</strain>
    </source>
</reference>
<name>A0A1Y1ZUH5_9PLEO</name>
<feature type="region of interest" description="Disordered" evidence="1">
    <location>
        <begin position="87"/>
        <end position="108"/>
    </location>
</feature>
<keyword evidence="3" id="KW-1185">Reference proteome</keyword>
<dbReference type="EMBL" id="MCFA01000037">
    <property type="protein sequence ID" value="ORY13891.1"/>
    <property type="molecule type" value="Genomic_DNA"/>
</dbReference>
<evidence type="ECO:0000313" key="2">
    <source>
        <dbReference type="EMBL" id="ORY13891.1"/>
    </source>
</evidence>
<organism evidence="2 3">
    <name type="scientific">Clohesyomyces aquaticus</name>
    <dbReference type="NCBI Taxonomy" id="1231657"/>
    <lineage>
        <taxon>Eukaryota</taxon>
        <taxon>Fungi</taxon>
        <taxon>Dikarya</taxon>
        <taxon>Ascomycota</taxon>
        <taxon>Pezizomycotina</taxon>
        <taxon>Dothideomycetes</taxon>
        <taxon>Pleosporomycetidae</taxon>
        <taxon>Pleosporales</taxon>
        <taxon>Lindgomycetaceae</taxon>
        <taxon>Clohesyomyces</taxon>
    </lineage>
</organism>
<proteinExistence type="predicted"/>
<evidence type="ECO:0000313" key="3">
    <source>
        <dbReference type="Proteomes" id="UP000193144"/>
    </source>
</evidence>
<dbReference type="Proteomes" id="UP000193144">
    <property type="component" value="Unassembled WGS sequence"/>
</dbReference>
<protein>
    <submittedName>
        <fullName evidence="2">Uncharacterized protein</fullName>
    </submittedName>
</protein>
<evidence type="ECO:0000256" key="1">
    <source>
        <dbReference type="SAM" id="MobiDB-lite"/>
    </source>
</evidence>
<dbReference type="AlphaFoldDB" id="A0A1Y1ZUH5"/>
<accession>A0A1Y1ZUH5</accession>
<sequence>MPRLSLPIPRGFQSKASNANFRFQGNFWISIPDDAGIDIVYPLRAHLFLPCRAIVLTSSAFHPPPQVSFYCLSLYCNRPCPLRNVPRRRGTCNSAPKPPETRGQNRANYGNSVASLRPNFSTTFKNVCSPLTALLSCFYTTSLRRRGIDILL</sequence>
<gene>
    <name evidence="2" type="ORF">BCR34DRAFT_561222</name>
</gene>